<protein>
    <submittedName>
        <fullName evidence="3">Uncharacterized protein</fullName>
    </submittedName>
</protein>
<keyword evidence="2" id="KW-0472">Membrane</keyword>
<evidence type="ECO:0000313" key="3">
    <source>
        <dbReference type="EMBL" id="KAK6518619.1"/>
    </source>
</evidence>
<comment type="caution">
    <text evidence="3">The sequence shown here is derived from an EMBL/GenBank/DDBJ whole genome shotgun (WGS) entry which is preliminary data.</text>
</comment>
<feature type="transmembrane region" description="Helical" evidence="2">
    <location>
        <begin position="53"/>
        <end position="70"/>
    </location>
</feature>
<name>A0AAN8NJU6_9PEZI</name>
<evidence type="ECO:0000313" key="4">
    <source>
        <dbReference type="Proteomes" id="UP001307849"/>
    </source>
</evidence>
<organism evidence="3 4">
    <name type="scientific">Arthrobotrys conoides</name>
    <dbReference type="NCBI Taxonomy" id="74498"/>
    <lineage>
        <taxon>Eukaryota</taxon>
        <taxon>Fungi</taxon>
        <taxon>Dikarya</taxon>
        <taxon>Ascomycota</taxon>
        <taxon>Pezizomycotina</taxon>
        <taxon>Orbiliomycetes</taxon>
        <taxon>Orbiliales</taxon>
        <taxon>Orbiliaceae</taxon>
        <taxon>Arthrobotrys</taxon>
    </lineage>
</organism>
<sequence length="186" mass="20816">MEETLFPSKVSKAPKFAVFLACALKLAVTIPTWAQRARQTSFYEFLALANSTLTDWMLFIVATYVLLHYLRKHNTGSQQKRRRYTSISSNISTSSRRSGSSAWSGSNITVRSNTSYMTLSSVTTSVIDRHTQASPPMEQFLKCRDEYFLTAKGMVEGSFGELGGARVWNSGAEYGRLEALLEQSLE</sequence>
<dbReference type="Proteomes" id="UP001307849">
    <property type="component" value="Unassembled WGS sequence"/>
</dbReference>
<keyword evidence="2" id="KW-1133">Transmembrane helix</keyword>
<accession>A0AAN8NJU6</accession>
<dbReference type="EMBL" id="JAVHJM010000002">
    <property type="protein sequence ID" value="KAK6518619.1"/>
    <property type="molecule type" value="Genomic_DNA"/>
</dbReference>
<feature type="compositionally biased region" description="Low complexity" evidence="1">
    <location>
        <begin position="85"/>
        <end position="104"/>
    </location>
</feature>
<keyword evidence="2" id="KW-0812">Transmembrane</keyword>
<evidence type="ECO:0000256" key="1">
    <source>
        <dbReference type="SAM" id="MobiDB-lite"/>
    </source>
</evidence>
<proteinExistence type="predicted"/>
<keyword evidence="4" id="KW-1185">Reference proteome</keyword>
<feature type="region of interest" description="Disordered" evidence="1">
    <location>
        <begin position="80"/>
        <end position="104"/>
    </location>
</feature>
<reference evidence="3 4" key="1">
    <citation type="submission" date="2019-10" db="EMBL/GenBank/DDBJ databases">
        <authorList>
            <person name="Palmer J.M."/>
        </authorList>
    </citation>
    <scope>NUCLEOTIDE SEQUENCE [LARGE SCALE GENOMIC DNA]</scope>
    <source>
        <strain evidence="3 4">TWF506</strain>
    </source>
</reference>
<dbReference type="AlphaFoldDB" id="A0AAN8NJU6"/>
<gene>
    <name evidence="3" type="ORF">TWF506_005754</name>
</gene>
<evidence type="ECO:0000256" key="2">
    <source>
        <dbReference type="SAM" id="Phobius"/>
    </source>
</evidence>